<dbReference type="RefSeq" id="WP_304537277.1">
    <property type="nucleotide sequence ID" value="NZ_JAUQOM010000012.1"/>
</dbReference>
<name>A0ABT8ZQS5_9SPHN</name>
<gene>
    <name evidence="2" type="ORF">Q4610_17755</name>
</gene>
<accession>A0ABT8ZQS5</accession>
<dbReference type="EMBL" id="JAUQOM010000012">
    <property type="protein sequence ID" value="MDO7836895.1"/>
    <property type="molecule type" value="Genomic_DNA"/>
</dbReference>
<evidence type="ECO:0000256" key="1">
    <source>
        <dbReference type="SAM" id="MobiDB-lite"/>
    </source>
</evidence>
<evidence type="ECO:0000313" key="3">
    <source>
        <dbReference type="Proteomes" id="UP001176471"/>
    </source>
</evidence>
<dbReference type="InterPro" id="IPR007948">
    <property type="entry name" value="DUF736"/>
</dbReference>
<proteinExistence type="predicted"/>
<protein>
    <submittedName>
        <fullName evidence="2">DUF736 domain-containing protein</fullName>
    </submittedName>
</protein>
<dbReference type="Proteomes" id="UP001176471">
    <property type="component" value="Unassembled WGS sequence"/>
</dbReference>
<reference evidence="2" key="1">
    <citation type="submission" date="2023-07" db="EMBL/GenBank/DDBJ databases">
        <title>Bacterial whole genome sequence for Sphingobium sp. HBC34.</title>
        <authorList>
            <person name="Le V."/>
            <person name="Ko S.-R."/>
            <person name="Ahn C.-Y."/>
            <person name="Oh H.-M."/>
        </authorList>
    </citation>
    <scope>NUCLEOTIDE SEQUENCE</scope>
    <source>
        <strain evidence="2">HBC34</strain>
    </source>
</reference>
<evidence type="ECO:0000313" key="2">
    <source>
        <dbReference type="EMBL" id="MDO7836895.1"/>
    </source>
</evidence>
<keyword evidence="3" id="KW-1185">Reference proteome</keyword>
<organism evidence="2 3">
    <name type="scientific">Sphingobium cyanobacteriorum</name>
    <dbReference type="NCBI Taxonomy" id="3063954"/>
    <lineage>
        <taxon>Bacteria</taxon>
        <taxon>Pseudomonadati</taxon>
        <taxon>Pseudomonadota</taxon>
        <taxon>Alphaproteobacteria</taxon>
        <taxon>Sphingomonadales</taxon>
        <taxon>Sphingomonadaceae</taxon>
        <taxon>Sphingobium</taxon>
    </lineage>
</organism>
<dbReference type="Pfam" id="PF05284">
    <property type="entry name" value="DUF736"/>
    <property type="match status" value="1"/>
</dbReference>
<comment type="caution">
    <text evidence="2">The sequence shown here is derived from an EMBL/GenBank/DDBJ whole genome shotgun (WGS) entry which is preliminary data.</text>
</comment>
<feature type="region of interest" description="Disordered" evidence="1">
    <location>
        <begin position="111"/>
        <end position="178"/>
    </location>
</feature>
<sequence>MNIGSIKQNDAGIFIGRVSTLTVAMTIALREVRSANPKAPKYEIHAVNPGSREWVQVGALFELTASATGEAFLNGRIDDPSLAQPLYVSAFRQQDGSYNLVWQRPQRRRDVAAAMAPKGDDGLPPFPGTSDDTPAGETTGATDGLGESTAGTGFGDTPETPAKGGRRRAAQPAEPETV</sequence>